<proteinExistence type="inferred from homology"/>
<dbReference type="SUPFAM" id="SSF55811">
    <property type="entry name" value="Nudix"/>
    <property type="match status" value="1"/>
</dbReference>
<evidence type="ECO:0000313" key="10">
    <source>
        <dbReference type="EMBL" id="GJE03344.1"/>
    </source>
</evidence>
<dbReference type="EMBL" id="BPQQ01000073">
    <property type="protein sequence ID" value="GJE03344.1"/>
    <property type="molecule type" value="Genomic_DNA"/>
</dbReference>
<reference evidence="10" key="2">
    <citation type="submission" date="2021-08" db="EMBL/GenBank/DDBJ databases">
        <authorList>
            <person name="Tani A."/>
            <person name="Ola A."/>
            <person name="Ogura Y."/>
            <person name="Katsura K."/>
            <person name="Hayashi T."/>
        </authorList>
    </citation>
    <scope>NUCLEOTIDE SEQUENCE</scope>
    <source>
        <strain evidence="10">DSM 17168</strain>
    </source>
</reference>
<dbReference type="InterPro" id="IPR004385">
    <property type="entry name" value="NDP_pyrophosphatase"/>
</dbReference>
<dbReference type="Pfam" id="PF00293">
    <property type="entry name" value="NUDIX"/>
    <property type="match status" value="1"/>
</dbReference>
<protein>
    <recommendedName>
        <fullName evidence="5">GDP-mannose pyrophosphatase</fullName>
    </recommendedName>
    <alternativeName>
        <fullName evidence="7">GDP-mannose hydrolase</fullName>
    </alternativeName>
    <alternativeName>
        <fullName evidence="8">GDPMK</fullName>
    </alternativeName>
</protein>
<dbReference type="NCBIfam" id="TIGR00052">
    <property type="entry name" value="nudix-type nucleoside diphosphatase, YffH/AdpP family"/>
    <property type="match status" value="1"/>
</dbReference>
<evidence type="ECO:0000256" key="6">
    <source>
        <dbReference type="ARBA" id="ARBA00022801"/>
    </source>
</evidence>
<organism evidence="10 11">
    <name type="scientific">Methylobacterium isbiliense</name>
    <dbReference type="NCBI Taxonomy" id="315478"/>
    <lineage>
        <taxon>Bacteria</taxon>
        <taxon>Pseudomonadati</taxon>
        <taxon>Pseudomonadota</taxon>
        <taxon>Alphaproteobacteria</taxon>
        <taxon>Hyphomicrobiales</taxon>
        <taxon>Methylobacteriaceae</taxon>
        <taxon>Methylobacterium</taxon>
    </lineage>
</organism>
<name>A0ABQ4SJF6_9HYPH</name>
<dbReference type="InterPro" id="IPR000086">
    <property type="entry name" value="NUDIX_hydrolase_dom"/>
</dbReference>
<evidence type="ECO:0000256" key="3">
    <source>
        <dbReference type="ARBA" id="ARBA00007275"/>
    </source>
</evidence>
<comment type="caution">
    <text evidence="10">The sequence shown here is derived from an EMBL/GenBank/DDBJ whole genome shotgun (WGS) entry which is preliminary data.</text>
</comment>
<evidence type="ECO:0000256" key="2">
    <source>
        <dbReference type="ARBA" id="ARBA00001946"/>
    </source>
</evidence>
<dbReference type="PANTHER" id="PTHR11839:SF18">
    <property type="entry name" value="NUDIX HYDROLASE DOMAIN-CONTAINING PROTEIN"/>
    <property type="match status" value="1"/>
</dbReference>
<comment type="similarity">
    <text evidence="3">Belongs to the Nudix hydrolase family. NudK subfamily.</text>
</comment>
<evidence type="ECO:0000259" key="9">
    <source>
        <dbReference type="Pfam" id="PF00293"/>
    </source>
</evidence>
<keyword evidence="11" id="KW-1185">Reference proteome</keyword>
<evidence type="ECO:0000256" key="7">
    <source>
        <dbReference type="ARBA" id="ARBA00032162"/>
    </source>
</evidence>
<evidence type="ECO:0000256" key="5">
    <source>
        <dbReference type="ARBA" id="ARBA00016377"/>
    </source>
</evidence>
<evidence type="ECO:0000313" key="11">
    <source>
        <dbReference type="Proteomes" id="UP001055153"/>
    </source>
</evidence>
<sequence length="189" mass="20796">MNAKILDVRFVHEGWSRFGIAKVRLADGSEVDRELEDHGNSVGVLPYDPDRRVAALVRELRVPALYVEGAQTQLEAPAGLIEEGAPEENARREVLEEVGLRLHELEPVGTTYSCAGISTERIHLFLAAYRSEDRTSGGGGAEGEHENIKVVEMALDDLAGMMDRGGLTDLKTLTLALALRARHPDLFRR</sequence>
<dbReference type="Proteomes" id="UP001055153">
    <property type="component" value="Unassembled WGS sequence"/>
</dbReference>
<comment type="catalytic activity">
    <reaction evidence="1">
        <text>GDP-alpha-D-mannose + H2O = alpha-D-mannose 1-phosphate + GMP + 2 H(+)</text>
        <dbReference type="Rhea" id="RHEA:27978"/>
        <dbReference type="ChEBI" id="CHEBI:15377"/>
        <dbReference type="ChEBI" id="CHEBI:15378"/>
        <dbReference type="ChEBI" id="CHEBI:57527"/>
        <dbReference type="ChEBI" id="CHEBI:58115"/>
        <dbReference type="ChEBI" id="CHEBI:58409"/>
    </reaction>
</comment>
<comment type="cofactor">
    <cofactor evidence="2">
        <name>Mg(2+)</name>
        <dbReference type="ChEBI" id="CHEBI:18420"/>
    </cofactor>
</comment>
<dbReference type="PANTHER" id="PTHR11839">
    <property type="entry name" value="UDP/ADP-SUGAR PYROPHOSPHATASE"/>
    <property type="match status" value="1"/>
</dbReference>
<reference evidence="10" key="1">
    <citation type="journal article" date="2021" name="Front. Microbiol.">
        <title>Comprehensive Comparative Genomics and Phenotyping of Methylobacterium Species.</title>
        <authorList>
            <person name="Alessa O."/>
            <person name="Ogura Y."/>
            <person name="Fujitani Y."/>
            <person name="Takami H."/>
            <person name="Hayashi T."/>
            <person name="Sahin N."/>
            <person name="Tani A."/>
        </authorList>
    </citation>
    <scope>NUCLEOTIDE SEQUENCE</scope>
    <source>
        <strain evidence="10">DSM 17168</strain>
    </source>
</reference>
<gene>
    <name evidence="10" type="primary">nudK</name>
    <name evidence="10" type="ORF">GMJLKIPL_5298</name>
</gene>
<comment type="subunit">
    <text evidence="4">Homodimer.</text>
</comment>
<keyword evidence="6" id="KW-0378">Hydrolase</keyword>
<accession>A0ABQ4SJF6</accession>
<evidence type="ECO:0000256" key="8">
    <source>
        <dbReference type="ARBA" id="ARBA00032272"/>
    </source>
</evidence>
<evidence type="ECO:0000256" key="1">
    <source>
        <dbReference type="ARBA" id="ARBA00000847"/>
    </source>
</evidence>
<feature type="domain" description="Nudix hydrolase" evidence="9">
    <location>
        <begin position="38"/>
        <end position="158"/>
    </location>
</feature>
<dbReference type="InterPro" id="IPR015797">
    <property type="entry name" value="NUDIX_hydrolase-like_dom_sf"/>
</dbReference>
<dbReference type="RefSeq" id="WP_238240743.1">
    <property type="nucleotide sequence ID" value="NZ_BPQQ01000073.1"/>
</dbReference>
<dbReference type="Gene3D" id="3.90.79.10">
    <property type="entry name" value="Nucleoside Triphosphate Pyrophosphohydrolase"/>
    <property type="match status" value="1"/>
</dbReference>
<evidence type="ECO:0000256" key="4">
    <source>
        <dbReference type="ARBA" id="ARBA00011738"/>
    </source>
</evidence>